<proteinExistence type="predicted"/>
<sequence length="39" mass="4537">MNTMLKILPKTAMILLAFLAIFLIEWYTPFTLMITAITF</sequence>
<dbReference type="Proteomes" id="UP000254712">
    <property type="component" value="Unassembled WGS sequence"/>
</dbReference>
<reference evidence="2 3" key="1">
    <citation type="submission" date="2018-06" db="EMBL/GenBank/DDBJ databases">
        <authorList>
            <consortium name="Pathogen Informatics"/>
            <person name="Doyle S."/>
        </authorList>
    </citation>
    <scope>NUCLEOTIDE SEQUENCE [LARGE SCALE GENOMIC DNA]</scope>
    <source>
        <strain evidence="2 3">NCTC8261</strain>
    </source>
</reference>
<keyword evidence="1" id="KW-1133">Transmembrane helix</keyword>
<organism evidence="2 3">
    <name type="scientific">Salmonella enterica I</name>
    <dbReference type="NCBI Taxonomy" id="59201"/>
    <lineage>
        <taxon>Bacteria</taxon>
        <taxon>Pseudomonadati</taxon>
        <taxon>Pseudomonadota</taxon>
        <taxon>Gammaproteobacteria</taxon>
        <taxon>Enterobacterales</taxon>
        <taxon>Enterobacteriaceae</taxon>
        <taxon>Salmonella</taxon>
    </lineage>
</organism>
<accession>A0A379X2I6</accession>
<evidence type="ECO:0000313" key="2">
    <source>
        <dbReference type="EMBL" id="SUH40512.1"/>
    </source>
</evidence>
<evidence type="ECO:0000256" key="1">
    <source>
        <dbReference type="SAM" id="Phobius"/>
    </source>
</evidence>
<keyword evidence="1" id="KW-0472">Membrane</keyword>
<dbReference type="EMBL" id="UGXT01000002">
    <property type="protein sequence ID" value="SUH40512.1"/>
    <property type="molecule type" value="Genomic_DNA"/>
</dbReference>
<dbReference type="AlphaFoldDB" id="A0A379X2I6"/>
<gene>
    <name evidence="2" type="ORF">NCTC8261_06902</name>
</gene>
<feature type="transmembrane region" description="Helical" evidence="1">
    <location>
        <begin position="12"/>
        <end position="37"/>
    </location>
</feature>
<name>A0A379X2I6_SALET</name>
<protein>
    <submittedName>
        <fullName evidence="2">Membrane protein</fullName>
    </submittedName>
</protein>
<keyword evidence="1" id="KW-0812">Transmembrane</keyword>
<evidence type="ECO:0000313" key="3">
    <source>
        <dbReference type="Proteomes" id="UP000254712"/>
    </source>
</evidence>